<feature type="compositionally biased region" description="Basic residues" evidence="1">
    <location>
        <begin position="164"/>
        <end position="173"/>
    </location>
</feature>
<feature type="transmembrane region" description="Helical" evidence="2">
    <location>
        <begin position="293"/>
        <end position="313"/>
    </location>
</feature>
<organism evidence="3">
    <name type="scientific">Anopheles atroparvus</name>
    <name type="common">European mosquito</name>
    <dbReference type="NCBI Taxonomy" id="41427"/>
    <lineage>
        <taxon>Eukaryota</taxon>
        <taxon>Metazoa</taxon>
        <taxon>Ecdysozoa</taxon>
        <taxon>Arthropoda</taxon>
        <taxon>Hexapoda</taxon>
        <taxon>Insecta</taxon>
        <taxon>Pterygota</taxon>
        <taxon>Neoptera</taxon>
        <taxon>Endopterygota</taxon>
        <taxon>Diptera</taxon>
        <taxon>Nematocera</taxon>
        <taxon>Culicoidea</taxon>
        <taxon>Culicidae</taxon>
        <taxon>Anophelinae</taxon>
        <taxon>Anopheles</taxon>
    </lineage>
</organism>
<evidence type="ECO:0000256" key="2">
    <source>
        <dbReference type="SAM" id="Phobius"/>
    </source>
</evidence>
<dbReference type="EnsemblMetazoa" id="AATE017144-RA">
    <property type="protein sequence ID" value="AATE017144-PA.1"/>
    <property type="gene ID" value="AATE017144"/>
</dbReference>
<feature type="compositionally biased region" description="Polar residues" evidence="1">
    <location>
        <begin position="277"/>
        <end position="287"/>
    </location>
</feature>
<feature type="transmembrane region" description="Helical" evidence="2">
    <location>
        <begin position="320"/>
        <end position="342"/>
    </location>
</feature>
<feature type="compositionally biased region" description="Basic and acidic residues" evidence="1">
    <location>
        <begin position="141"/>
        <end position="152"/>
    </location>
</feature>
<sequence>MLKTAEPTIVPMPTSLNDTNTPMMLVNSSGALPPAAMNVAPATSSVMPSFSIITSSEGTKNSSHTMASATNMYMTPMTCRMMAPLRRCSSLSSPNRRYELTRVVPEVVLQHLGRKDGVWREEEDAVCPFDNRYSLTTASGHQDDDSGEDKQMRTTTNQPYKYTGAHRHRKSCSRRPGFFPISVEDPHLKTGAQSEEHSSTLPEERVPTQRSREHRCCVRVVVEVPVREGLATGGGRRQQQGDEGEPQHEERQQPAPGRAGGNGDARSPKSPQLAPRHTSNGGLSFQDNATDEATSAGAALLLLLLLLLLLVLLQVMLLLLLLLHVSVVVVLVLVVLVVLAALELGLCEVVMPRAVRGTCRLVTASALRSTTIVAATADGAGTIEPELGDGGDGGGVLKVCDPCIGKWRPAATVRLQLLVLPLPSHSCLAPATRCILAVGAYAVVVERLLSIVVVTVVADACWLRPAAVAGWCIRNAPVGTRHDDNDGGASGDGFIASFF</sequence>
<name>A0A182JFK3_ANOAO</name>
<reference evidence="3" key="1">
    <citation type="submission" date="2022-08" db="UniProtKB">
        <authorList>
            <consortium name="EnsemblMetazoa"/>
        </authorList>
    </citation>
    <scope>IDENTIFICATION</scope>
    <source>
        <strain evidence="3">EBRO</strain>
    </source>
</reference>
<evidence type="ECO:0000256" key="1">
    <source>
        <dbReference type="SAM" id="MobiDB-lite"/>
    </source>
</evidence>
<keyword evidence="2" id="KW-0812">Transmembrane</keyword>
<dbReference type="VEuPathDB" id="VectorBase:AATE017144"/>
<keyword evidence="2" id="KW-1133">Transmembrane helix</keyword>
<feature type="region of interest" description="Disordered" evidence="1">
    <location>
        <begin position="1"/>
        <end position="20"/>
    </location>
</feature>
<feature type="compositionally biased region" description="Basic and acidic residues" evidence="1">
    <location>
        <begin position="184"/>
        <end position="212"/>
    </location>
</feature>
<proteinExistence type="predicted"/>
<feature type="region of interest" description="Disordered" evidence="1">
    <location>
        <begin position="134"/>
        <end position="212"/>
    </location>
</feature>
<feature type="region of interest" description="Disordered" evidence="1">
    <location>
        <begin position="229"/>
        <end position="287"/>
    </location>
</feature>
<accession>A0A182JFK3</accession>
<keyword evidence="2" id="KW-0472">Membrane</keyword>
<evidence type="ECO:0000313" key="3">
    <source>
        <dbReference type="EnsemblMetazoa" id="AATE017144-PA.1"/>
    </source>
</evidence>
<dbReference type="AlphaFoldDB" id="A0A182JFK3"/>
<protein>
    <submittedName>
        <fullName evidence="3">Uncharacterized protein</fullName>
    </submittedName>
</protein>